<dbReference type="EMBL" id="CAJPDS010000087">
    <property type="protein sequence ID" value="CAF9935981.1"/>
    <property type="molecule type" value="Genomic_DNA"/>
</dbReference>
<keyword evidence="1" id="KW-0285">Flavoprotein</keyword>
<gene>
    <name evidence="6" type="ORF">HETSPECPRED_009969</name>
</gene>
<keyword evidence="2" id="KW-0288">FMN</keyword>
<dbReference type="PANTHER" id="PTHR47429">
    <property type="entry name" value="PROTEIN TWIN LOV 1"/>
    <property type="match status" value="1"/>
</dbReference>
<evidence type="ECO:0000313" key="6">
    <source>
        <dbReference type="EMBL" id="CAF9935981.1"/>
    </source>
</evidence>
<protein>
    <recommendedName>
        <fullName evidence="5">PAS domain-containing protein</fullName>
    </recommendedName>
</protein>
<dbReference type="GO" id="GO:0005634">
    <property type="term" value="C:nucleus"/>
    <property type="evidence" value="ECO:0007669"/>
    <property type="project" value="TreeGrafter"/>
</dbReference>
<dbReference type="InterPro" id="IPR035965">
    <property type="entry name" value="PAS-like_dom_sf"/>
</dbReference>
<dbReference type="AlphaFoldDB" id="A0A8H3G105"/>
<dbReference type="Pfam" id="PF13426">
    <property type="entry name" value="PAS_9"/>
    <property type="match status" value="1"/>
</dbReference>
<sequence length="801" mass="88593">MSRRVFDVGLDIGRIKNGIHRRKEAKRTKSGRSASASEANRDEVVGHTQQLVPRMPRKKSSPNIRNIDHQEAVSSDDAAMPSAESSGPATLADDFPQPPLSPNGHHSSPGPAMLPLPSPHHELTGPMNFDLSPPAPRKPVKMLDTLSERLFSDEHLRLILRDPTFFMRFTAFLNRYKPSYSPILVRYLEAQKAIKAVEYANALAESLKPIPGDEASRIPCAAATMDVRFEQRSKRAFETLVNEALPAYITFYLVKVVTESMVREITGTTMPLMRELVGGLAEVFCLADPSMPDTPIVYASEEFYRTTQYGRDYVIGKNCRFLQGPKSNRKAVERLGVAIKGGQEACETILNYRRGGEPFMNLLMTAPLYDNRGNVRYIIGAQVDISGLIEDGRGLDSFERTLNDRSRSENDRESAEFGDAVSRKSLRKLNEFGQMLSVDESSILGRSHSRSSSVNDGIRSEKDSVRGSTRREREYGPRQGRRMIGNEEEEEQPEGWAFSSSGPSGKLPGVYQNYLLVRPHPSMRIIFVSPALRIPGLLQSPFLTRIGGPGHVRDGLTEAFESGESVTAKITWLPQGRGEDNDYSRPGSRGSDVGRTRYISCTPLLGSDDKVGVWMVVMVENEQVTGTLPSRTRARAEDRNGAEISSMGSEYEREETVRPVTNPTSQQRSDPRTPRIPNTRSPNTLSGNSNGYTYTAPTSGPGKFDGESGRLYADFVRSHQAQSSSNASSEQTSAPFGHRANEGLRRENYQRQQSSNGQVVGPGKVSTESESEETERNGLVDGLRSPKLRAIGALEGTRDRD</sequence>
<accession>A0A8H3G105</accession>
<evidence type="ECO:0000256" key="1">
    <source>
        <dbReference type="ARBA" id="ARBA00022630"/>
    </source>
</evidence>
<dbReference type="InterPro" id="IPR000014">
    <property type="entry name" value="PAS"/>
</dbReference>
<dbReference type="PANTHER" id="PTHR47429:SF9">
    <property type="entry name" value="PAS DOMAIN-CONTAINING PROTEIN"/>
    <property type="match status" value="1"/>
</dbReference>
<dbReference type="SUPFAM" id="SSF55785">
    <property type="entry name" value="PYP-like sensor domain (PAS domain)"/>
    <property type="match status" value="1"/>
</dbReference>
<feature type="compositionally biased region" description="Basic residues" evidence="4">
    <location>
        <begin position="17"/>
        <end position="30"/>
    </location>
</feature>
<feature type="compositionally biased region" description="Polar residues" evidence="4">
    <location>
        <begin position="659"/>
        <end position="668"/>
    </location>
</feature>
<organism evidence="6 7">
    <name type="scientific">Heterodermia speciosa</name>
    <dbReference type="NCBI Taxonomy" id="116794"/>
    <lineage>
        <taxon>Eukaryota</taxon>
        <taxon>Fungi</taxon>
        <taxon>Dikarya</taxon>
        <taxon>Ascomycota</taxon>
        <taxon>Pezizomycotina</taxon>
        <taxon>Lecanoromycetes</taxon>
        <taxon>OSLEUM clade</taxon>
        <taxon>Lecanoromycetidae</taxon>
        <taxon>Caliciales</taxon>
        <taxon>Physciaceae</taxon>
        <taxon>Heterodermia</taxon>
    </lineage>
</organism>
<name>A0A8H3G105_9LECA</name>
<dbReference type="Proteomes" id="UP000664521">
    <property type="component" value="Unassembled WGS sequence"/>
</dbReference>
<evidence type="ECO:0000256" key="2">
    <source>
        <dbReference type="ARBA" id="ARBA00022643"/>
    </source>
</evidence>
<dbReference type="OrthoDB" id="447251at2759"/>
<proteinExistence type="predicted"/>
<comment type="caution">
    <text evidence="6">The sequence shown here is derived from an EMBL/GenBank/DDBJ whole genome shotgun (WGS) entry which is preliminary data.</text>
</comment>
<feature type="compositionally biased region" description="Basic and acidic residues" evidence="4">
    <location>
        <begin position="458"/>
        <end position="476"/>
    </location>
</feature>
<keyword evidence="7" id="KW-1185">Reference proteome</keyword>
<feature type="region of interest" description="Disordered" evidence="4">
    <location>
        <begin position="628"/>
        <end position="801"/>
    </location>
</feature>
<feature type="region of interest" description="Disordered" evidence="4">
    <location>
        <begin position="443"/>
        <end position="503"/>
    </location>
</feature>
<evidence type="ECO:0000259" key="5">
    <source>
        <dbReference type="Pfam" id="PF13426"/>
    </source>
</evidence>
<reference evidence="6" key="1">
    <citation type="submission" date="2021-03" db="EMBL/GenBank/DDBJ databases">
        <authorList>
            <person name="Tagirdzhanova G."/>
        </authorList>
    </citation>
    <scope>NUCLEOTIDE SEQUENCE</scope>
</reference>
<keyword evidence="3" id="KW-0157">Chromophore</keyword>
<feature type="region of interest" description="Disordered" evidence="4">
    <location>
        <begin position="16"/>
        <end position="136"/>
    </location>
</feature>
<feature type="compositionally biased region" description="Low complexity" evidence="4">
    <location>
        <begin position="443"/>
        <end position="453"/>
    </location>
</feature>
<feature type="domain" description="PAS" evidence="5">
    <location>
        <begin position="291"/>
        <end position="386"/>
    </location>
</feature>
<dbReference type="Gene3D" id="3.30.450.20">
    <property type="entry name" value="PAS domain"/>
    <property type="match status" value="1"/>
</dbReference>
<feature type="region of interest" description="Disordered" evidence="4">
    <location>
        <begin position="575"/>
        <end position="595"/>
    </location>
</feature>
<feature type="compositionally biased region" description="Basic and acidic residues" evidence="4">
    <location>
        <begin position="739"/>
        <end position="749"/>
    </location>
</feature>
<evidence type="ECO:0000313" key="7">
    <source>
        <dbReference type="Proteomes" id="UP000664521"/>
    </source>
</evidence>
<evidence type="ECO:0000256" key="3">
    <source>
        <dbReference type="ARBA" id="ARBA00022991"/>
    </source>
</evidence>
<feature type="compositionally biased region" description="Low complexity" evidence="4">
    <location>
        <begin position="718"/>
        <end position="734"/>
    </location>
</feature>
<evidence type="ECO:0000256" key="4">
    <source>
        <dbReference type="SAM" id="MobiDB-lite"/>
    </source>
</evidence>
<feature type="compositionally biased region" description="Polar residues" evidence="4">
    <location>
        <begin position="676"/>
        <end position="698"/>
    </location>
</feature>